<proteinExistence type="predicted"/>
<evidence type="ECO:0000313" key="2">
    <source>
        <dbReference type="EMBL" id="GAQ07281.1"/>
    </source>
</evidence>
<dbReference type="Proteomes" id="UP000051487">
    <property type="component" value="Unassembled WGS sequence"/>
</dbReference>
<evidence type="ECO:0000313" key="6">
    <source>
        <dbReference type="Proteomes" id="UP000465220"/>
    </source>
</evidence>
<feature type="region of interest" description="Disordered" evidence="1">
    <location>
        <begin position="1"/>
        <end position="28"/>
    </location>
</feature>
<reference evidence="4" key="4">
    <citation type="submission" date="2020-04" db="EMBL/GenBank/DDBJ databases">
        <authorList>
            <person name="Santos R.A.C."/>
            <person name="Steenwyk J.L."/>
            <person name="Rivero-Menendez O."/>
            <person name="Mead M.E."/>
            <person name="Silva L.P."/>
            <person name="Bastos R.W."/>
            <person name="Alastruey-Izquierdo A."/>
            <person name="Goldman G.H."/>
            <person name="Rokas A."/>
        </authorList>
    </citation>
    <scope>NUCLEOTIDE SEQUENCE</scope>
    <source>
        <strain evidence="4">CNM-CM8927</strain>
    </source>
</reference>
<comment type="caution">
    <text evidence="2">The sequence shown here is derived from an EMBL/GenBank/DDBJ whole genome shotgun (WGS) entry which is preliminary data.</text>
</comment>
<evidence type="ECO:0000256" key="1">
    <source>
        <dbReference type="SAM" id="MobiDB-lite"/>
    </source>
</evidence>
<protein>
    <submittedName>
        <fullName evidence="2">Uncharacterized protein</fullName>
    </submittedName>
</protein>
<dbReference type="Proteomes" id="UP000649114">
    <property type="component" value="Unassembled WGS sequence"/>
</dbReference>
<accession>A0AAN4TAT3</accession>
<dbReference type="AlphaFoldDB" id="A0AAN4TAT3"/>
<dbReference type="EMBL" id="BLKI01000004">
    <property type="protein sequence ID" value="GFF64309.1"/>
    <property type="molecule type" value="Genomic_DNA"/>
</dbReference>
<reference evidence="2 5" key="1">
    <citation type="submission" date="2015-11" db="EMBL/GenBank/DDBJ databases">
        <title>Aspergillus lentulus strain IFM 54703T.</title>
        <authorList>
            <person name="Kusuya Y."/>
            <person name="Sakai K."/>
            <person name="Kamei K."/>
            <person name="Takahashi H."/>
            <person name="Yaguchi T."/>
        </authorList>
    </citation>
    <scope>NUCLEOTIDE SEQUENCE [LARGE SCALE GENOMIC DNA]</scope>
    <source>
        <strain evidence="2 5">IFM 54703</strain>
    </source>
</reference>
<organism evidence="2 5">
    <name type="scientific">Aspergillus lentulus</name>
    <dbReference type="NCBI Taxonomy" id="293939"/>
    <lineage>
        <taxon>Eukaryota</taxon>
        <taxon>Fungi</taxon>
        <taxon>Dikarya</taxon>
        <taxon>Ascomycota</taxon>
        <taxon>Pezizomycotina</taxon>
        <taxon>Eurotiomycetes</taxon>
        <taxon>Eurotiomycetidae</taxon>
        <taxon>Eurotiales</taxon>
        <taxon>Aspergillaceae</taxon>
        <taxon>Aspergillus</taxon>
        <taxon>Aspergillus subgen. Fumigati</taxon>
    </lineage>
</organism>
<evidence type="ECO:0000313" key="4">
    <source>
        <dbReference type="EMBL" id="KAF4208707.1"/>
    </source>
</evidence>
<reference evidence="3 6" key="3">
    <citation type="submission" date="2020-01" db="EMBL/GenBank/DDBJ databases">
        <title>Draft genome sequence of Aspergillus lentulus IFM 60648.</title>
        <authorList>
            <person name="Takahashi H."/>
            <person name="Yaguchi T."/>
        </authorList>
    </citation>
    <scope>NUCLEOTIDE SEQUENCE [LARGE SCALE GENOMIC DNA]</scope>
    <source>
        <strain evidence="3 6">IFM 60648</strain>
    </source>
</reference>
<dbReference type="EMBL" id="JAAAPU010000008">
    <property type="protein sequence ID" value="KAF4208707.1"/>
    <property type="molecule type" value="Genomic_DNA"/>
</dbReference>
<reference evidence="4" key="2">
    <citation type="journal article" date="2020" name="bioRxiv">
        <title>Genomic and phenotypic heterogeneity of clinical isolates of the human pathogens Aspergillus fumigatus, Aspergillus lentulus and Aspergillus fumigatiaffinis.</title>
        <authorList>
            <person name="dos Santos R.A.C."/>
            <person name="Steenwyk J.L."/>
            <person name="Rivero-Menendez O."/>
            <person name="Mead M.E."/>
            <person name="Silva L.P."/>
            <person name="Bastos R.W."/>
            <person name="Alastruey-Izquierdo A."/>
            <person name="Goldman G.H."/>
            <person name="Rokas A."/>
        </authorList>
    </citation>
    <scope>NUCLEOTIDE SEQUENCE</scope>
    <source>
        <strain evidence="4">CNM-CM8927</strain>
    </source>
</reference>
<dbReference type="EMBL" id="BCLY01000008">
    <property type="protein sequence ID" value="GAQ07281.1"/>
    <property type="molecule type" value="Genomic_DNA"/>
</dbReference>
<gene>
    <name evidence="2" type="ORF">ALT_4602</name>
    <name evidence="4" type="ORF">CNMCM8927_009304</name>
    <name evidence="3" type="ORF">IFM60648_01222</name>
</gene>
<sequence length="164" mass="18252">MATVENSPAVKTMADAETQSSDPIHDPDFAHEARSQTIYTTAGRLSDVSAAHPDSAKHLFAGRSDEETANMALVGFLEVLSYDCKKARRLRWDPDRQNVTVTMGNARIVAKTDGRLSRLEAPRDGQIFAIVEVKSFILRNCGRTMENLMQMGVEMVAWIRQAIR</sequence>
<evidence type="ECO:0000313" key="3">
    <source>
        <dbReference type="EMBL" id="GFF64309.1"/>
    </source>
</evidence>
<evidence type="ECO:0000313" key="5">
    <source>
        <dbReference type="Proteomes" id="UP000051487"/>
    </source>
</evidence>
<keyword evidence="6" id="KW-1185">Reference proteome</keyword>
<dbReference type="Proteomes" id="UP000465220">
    <property type="component" value="Unassembled WGS sequence"/>
</dbReference>
<name>A0AAN4TAT3_ASPLE</name>